<name>A0A3A9W6H9_9ACTN</name>
<dbReference type="Gene3D" id="3.30.379.10">
    <property type="entry name" value="Chitobiase/beta-hexosaminidase domain 2-like"/>
    <property type="match status" value="1"/>
</dbReference>
<dbReference type="GO" id="GO:0016020">
    <property type="term" value="C:membrane"/>
    <property type="evidence" value="ECO:0007669"/>
    <property type="project" value="TreeGrafter"/>
</dbReference>
<dbReference type="SUPFAM" id="SSF51445">
    <property type="entry name" value="(Trans)glycosidases"/>
    <property type="match status" value="1"/>
</dbReference>
<evidence type="ECO:0000256" key="3">
    <source>
        <dbReference type="ARBA" id="ARBA00012663"/>
    </source>
</evidence>
<dbReference type="InterPro" id="IPR015883">
    <property type="entry name" value="Glyco_hydro_20_cat"/>
</dbReference>
<sequence length="489" mass="54081">MDSVNTTPPLIPRPESLRVLDGHFAIGPDTGVRGPDDIAELARELLGAHGSGSEIELTLTDDPALGAEGYRLAITGDGVRAEAAAPAGLRWAVQTLRQLAREGRLPRVEITDRPRFAWRGSLLDVARWCHPLPFLYKYVDLLALHKLNTLHLHLTDDQGWRFEVKRYPRLTEFGGFRTGSVVGHNREGRENDVPHGGFYTQDELRDLVTYAARRGVRIMPEIDAPGHMQAAIAAYPWLGNDPDRQLPVRVRWGISKHVLNTAEGTVEFVRQVLDELTDVFPFEYVHIGGDEVPPDEWAVSVDAGRRIAAEGLDGPERLLGWWAGQLAAHLGKLGRRAAVWDELIEQGVPEGAAVFAWRGVDRVELATRSGIDVVAAPEEFTYLDWAEADGPDEPLAIRHGLPLDKVHGFRPLPSVLGVQGQLWSEYLPTTDLVEWRAYPRLAALAEVGWCAGERDFPDFADFHARLTGHLPLLDALGVRHHPVAPLGQG</sequence>
<comment type="catalytic activity">
    <reaction evidence="1">
        <text>Hydrolysis of terminal non-reducing N-acetyl-D-hexosamine residues in N-acetyl-beta-D-hexosaminides.</text>
        <dbReference type="EC" id="3.2.1.52"/>
    </reaction>
</comment>
<evidence type="ECO:0000256" key="5">
    <source>
        <dbReference type="ARBA" id="ARBA00023295"/>
    </source>
</evidence>
<dbReference type="InterPro" id="IPR017853">
    <property type="entry name" value="GH"/>
</dbReference>
<reference evidence="11 12" key="1">
    <citation type="submission" date="2018-09" db="EMBL/GenBank/DDBJ databases">
        <title>Streptomyces sp. nov. DS1-2, an endophytic actinomycete isolated from roots of Dendrobium scabrilingue.</title>
        <authorList>
            <person name="Kuncharoen N."/>
            <person name="Kudo T."/>
            <person name="Ohkuma M."/>
            <person name="Yuki M."/>
            <person name="Tanasupawat S."/>
        </authorList>
    </citation>
    <scope>NUCLEOTIDE SEQUENCE [LARGE SCALE GENOMIC DNA]</scope>
    <source>
        <strain evidence="9 12">AZ1-7</strain>
        <strain evidence="10 11">DS1-2</strain>
    </source>
</reference>
<dbReference type="Proteomes" id="UP000268652">
    <property type="component" value="Unassembled WGS sequence"/>
</dbReference>
<dbReference type="EMBL" id="RBDX01000011">
    <property type="protein sequence ID" value="RKN08419.1"/>
    <property type="molecule type" value="Genomic_DNA"/>
</dbReference>
<evidence type="ECO:0000256" key="1">
    <source>
        <dbReference type="ARBA" id="ARBA00001231"/>
    </source>
</evidence>
<keyword evidence="4" id="KW-0378">Hydrolase</keyword>
<feature type="domain" description="Glycoside hydrolase family 20 catalytic" evidence="7">
    <location>
        <begin position="116"/>
        <end position="449"/>
    </location>
</feature>
<dbReference type="Proteomes" id="UP000275024">
    <property type="component" value="Unassembled WGS sequence"/>
</dbReference>
<keyword evidence="5" id="KW-0326">Glycosidase</keyword>
<feature type="domain" description="Beta-hexosaminidase bacterial type N-terminal" evidence="8">
    <location>
        <begin position="8"/>
        <end position="112"/>
    </location>
</feature>
<evidence type="ECO:0000313" key="12">
    <source>
        <dbReference type="Proteomes" id="UP000275024"/>
    </source>
</evidence>
<organism evidence="9 12">
    <name type="scientific">Streptomyces radicis</name>
    <dbReference type="NCBI Taxonomy" id="1750517"/>
    <lineage>
        <taxon>Bacteria</taxon>
        <taxon>Bacillati</taxon>
        <taxon>Actinomycetota</taxon>
        <taxon>Actinomycetes</taxon>
        <taxon>Kitasatosporales</taxon>
        <taxon>Streptomycetaceae</taxon>
        <taxon>Streptomyces</taxon>
    </lineage>
</organism>
<dbReference type="PANTHER" id="PTHR22600:SF57">
    <property type="entry name" value="BETA-N-ACETYLHEXOSAMINIDASE"/>
    <property type="match status" value="1"/>
</dbReference>
<keyword evidence="11" id="KW-1185">Reference proteome</keyword>
<evidence type="ECO:0000313" key="10">
    <source>
        <dbReference type="EMBL" id="RKN21545.1"/>
    </source>
</evidence>
<dbReference type="PRINTS" id="PR00738">
    <property type="entry name" value="GLHYDRLASE20"/>
</dbReference>
<dbReference type="PANTHER" id="PTHR22600">
    <property type="entry name" value="BETA-HEXOSAMINIDASE"/>
    <property type="match status" value="1"/>
</dbReference>
<evidence type="ECO:0000259" key="8">
    <source>
        <dbReference type="Pfam" id="PF02838"/>
    </source>
</evidence>
<dbReference type="GO" id="GO:0005975">
    <property type="term" value="P:carbohydrate metabolic process"/>
    <property type="evidence" value="ECO:0007669"/>
    <property type="project" value="InterPro"/>
</dbReference>
<dbReference type="InterPro" id="IPR015882">
    <property type="entry name" value="HEX_bac_N"/>
</dbReference>
<evidence type="ECO:0000256" key="4">
    <source>
        <dbReference type="ARBA" id="ARBA00022801"/>
    </source>
</evidence>
<dbReference type="InterPro" id="IPR029018">
    <property type="entry name" value="Hex-like_dom2"/>
</dbReference>
<dbReference type="SUPFAM" id="SSF55545">
    <property type="entry name" value="beta-N-acetylhexosaminidase-like domain"/>
    <property type="match status" value="1"/>
</dbReference>
<comment type="similarity">
    <text evidence="2">Belongs to the glycosyl hydrolase 20 family.</text>
</comment>
<protein>
    <recommendedName>
        <fullName evidence="3">beta-N-acetylhexosaminidase</fullName>
        <ecNumber evidence="3">3.2.1.52</ecNumber>
    </recommendedName>
</protein>
<evidence type="ECO:0000259" key="7">
    <source>
        <dbReference type="Pfam" id="PF00728"/>
    </source>
</evidence>
<evidence type="ECO:0000256" key="2">
    <source>
        <dbReference type="ARBA" id="ARBA00006285"/>
    </source>
</evidence>
<proteinExistence type="inferred from homology"/>
<dbReference type="EC" id="3.2.1.52" evidence="3"/>
<dbReference type="Gene3D" id="3.20.20.80">
    <property type="entry name" value="Glycosidases"/>
    <property type="match status" value="1"/>
</dbReference>
<dbReference type="Pfam" id="PF02838">
    <property type="entry name" value="Glyco_hydro_20b"/>
    <property type="match status" value="1"/>
</dbReference>
<dbReference type="GO" id="GO:0030203">
    <property type="term" value="P:glycosaminoglycan metabolic process"/>
    <property type="evidence" value="ECO:0007669"/>
    <property type="project" value="TreeGrafter"/>
</dbReference>
<dbReference type="RefSeq" id="WP_120697863.1">
    <property type="nucleotide sequence ID" value="NZ_RBDX01000011.1"/>
</dbReference>
<feature type="active site" description="Proton donor" evidence="6">
    <location>
        <position position="291"/>
    </location>
</feature>
<dbReference type="EMBL" id="RBDY01000011">
    <property type="protein sequence ID" value="RKN21545.1"/>
    <property type="molecule type" value="Genomic_DNA"/>
</dbReference>
<dbReference type="GO" id="GO:0004563">
    <property type="term" value="F:beta-N-acetylhexosaminidase activity"/>
    <property type="evidence" value="ECO:0007669"/>
    <property type="project" value="UniProtKB-EC"/>
</dbReference>
<dbReference type="AlphaFoldDB" id="A0A3A9W6H9"/>
<evidence type="ECO:0000313" key="11">
    <source>
        <dbReference type="Proteomes" id="UP000268652"/>
    </source>
</evidence>
<evidence type="ECO:0000256" key="6">
    <source>
        <dbReference type="PIRSR" id="PIRSR625705-1"/>
    </source>
</evidence>
<dbReference type="OrthoDB" id="9763537at2"/>
<accession>A0A3A9W6H9</accession>
<dbReference type="CDD" id="cd06563">
    <property type="entry name" value="GH20_chitobiase-like"/>
    <property type="match status" value="1"/>
</dbReference>
<evidence type="ECO:0000313" key="9">
    <source>
        <dbReference type="EMBL" id="RKN08419.1"/>
    </source>
</evidence>
<dbReference type="Pfam" id="PF00728">
    <property type="entry name" value="Glyco_hydro_20"/>
    <property type="match status" value="1"/>
</dbReference>
<comment type="caution">
    <text evidence="9">The sequence shown here is derived from an EMBL/GenBank/DDBJ whole genome shotgun (WGS) entry which is preliminary data.</text>
</comment>
<dbReference type="InterPro" id="IPR025705">
    <property type="entry name" value="Beta_hexosaminidase_sua/sub"/>
</dbReference>
<gene>
    <name evidence="10" type="ORF">D7318_16375</name>
    <name evidence="9" type="ORF">D7319_16065</name>
</gene>